<comment type="catalytic activity">
    <reaction evidence="7">
        <text>pyridoxamine 5'-phosphate + O2 + H2O = pyridoxal 5'-phosphate + H2O2 + NH4(+)</text>
        <dbReference type="Rhea" id="RHEA:15817"/>
        <dbReference type="ChEBI" id="CHEBI:15377"/>
        <dbReference type="ChEBI" id="CHEBI:15379"/>
        <dbReference type="ChEBI" id="CHEBI:16240"/>
        <dbReference type="ChEBI" id="CHEBI:28938"/>
        <dbReference type="ChEBI" id="CHEBI:58451"/>
        <dbReference type="ChEBI" id="CHEBI:597326"/>
        <dbReference type="EC" id="1.4.3.5"/>
    </reaction>
</comment>
<accession>A0A2S6NIB4</accession>
<evidence type="ECO:0000256" key="4">
    <source>
        <dbReference type="ARBA" id="ARBA00022643"/>
    </source>
</evidence>
<proteinExistence type="inferred from homology"/>
<evidence type="ECO:0000256" key="1">
    <source>
        <dbReference type="ARBA" id="ARBA00007301"/>
    </source>
</evidence>
<evidence type="ECO:0000256" key="6">
    <source>
        <dbReference type="ARBA" id="ARBA00023096"/>
    </source>
</evidence>
<keyword evidence="12" id="KW-1185">Reference proteome</keyword>
<feature type="binding site" evidence="7 8">
    <location>
        <position position="171"/>
    </location>
    <ligand>
        <name>FMN</name>
        <dbReference type="ChEBI" id="CHEBI:58210"/>
    </ligand>
</feature>
<feature type="binding site" evidence="7">
    <location>
        <position position="117"/>
    </location>
    <ligand>
        <name>substrate</name>
    </ligand>
</feature>
<reference evidence="11 12" key="1">
    <citation type="journal article" date="2018" name="Arch. Microbiol.">
        <title>New insights into the metabolic potential of the phototrophic purple bacterium Rhodopila globiformis DSM 161(T) from its draft genome sequence and evidence for a vanadium-dependent nitrogenase.</title>
        <authorList>
            <person name="Imhoff J.F."/>
            <person name="Rahn T."/>
            <person name="Kunzel S."/>
            <person name="Neulinger S.C."/>
        </authorList>
    </citation>
    <scope>NUCLEOTIDE SEQUENCE [LARGE SCALE GENOMIC DNA]</scope>
    <source>
        <strain evidence="11 12">DSM 161</strain>
    </source>
</reference>
<comment type="similarity">
    <text evidence="1 7">Belongs to the pyridoxamine 5'-phosphate oxidase family.</text>
</comment>
<feature type="binding site" evidence="7">
    <location>
        <position position="113"/>
    </location>
    <ligand>
        <name>substrate</name>
    </ligand>
</feature>
<dbReference type="EMBL" id="NHRY01000114">
    <property type="protein sequence ID" value="PPQ34363.1"/>
    <property type="molecule type" value="Genomic_DNA"/>
</dbReference>
<dbReference type="InterPro" id="IPR019740">
    <property type="entry name" value="Pyridox_Oxase_CS"/>
</dbReference>
<dbReference type="Proteomes" id="UP000239724">
    <property type="component" value="Unassembled WGS sequence"/>
</dbReference>
<evidence type="ECO:0000256" key="7">
    <source>
        <dbReference type="HAMAP-Rule" id="MF_01629"/>
    </source>
</evidence>
<sequence length="199" mass="22739">MPAGPTLAALPFDQFQAWMAEAEKAEPKDPNAMIVATATPDGRPSARAILLKGVDDRGFVFYTNKESRKADELAANANVFLLFYWKSLGRQIRIEGTVEHVTDAEADAYYASRPRISRLGAWASQQSRPLPARSVLEERLVEAEQRYPDEDIPRPGYWSGYRVIPVLFEFWQDMPYRLHDRTVYRRAADGTWEQSKLFP</sequence>
<dbReference type="NCBIfam" id="NF004231">
    <property type="entry name" value="PRK05679.1"/>
    <property type="match status" value="1"/>
</dbReference>
<comment type="caution">
    <text evidence="11">The sequence shown here is derived from an EMBL/GenBank/DDBJ whole genome shotgun (WGS) entry which is preliminary data.</text>
</comment>
<protein>
    <recommendedName>
        <fullName evidence="7">Pyridoxine/pyridoxamine 5'-phosphate oxidase</fullName>
        <ecNumber evidence="7">1.4.3.5</ecNumber>
    </recommendedName>
    <alternativeName>
        <fullName evidence="7">PNP/PMP oxidase</fullName>
        <shortName evidence="7">PNPOx</shortName>
    </alternativeName>
    <alternativeName>
        <fullName evidence="7">Pyridoxal 5'-phosphate synthase</fullName>
    </alternativeName>
</protein>
<dbReference type="HAMAP" id="MF_01629">
    <property type="entry name" value="PdxH"/>
    <property type="match status" value="1"/>
</dbReference>
<evidence type="ECO:0000259" key="10">
    <source>
        <dbReference type="Pfam" id="PF10590"/>
    </source>
</evidence>
<dbReference type="EC" id="1.4.3.5" evidence="7"/>
<feature type="domain" description="Pyridoxamine 5'-phosphate oxidase N-terminal" evidence="9">
    <location>
        <begin position="21"/>
        <end position="145"/>
    </location>
</feature>
<dbReference type="InterPro" id="IPR011576">
    <property type="entry name" value="Pyridox_Oxase_N"/>
</dbReference>
<dbReference type="NCBIfam" id="TIGR00558">
    <property type="entry name" value="pdxH"/>
    <property type="match status" value="1"/>
</dbReference>
<comment type="pathway">
    <text evidence="7">Cofactor metabolism; pyridoxal 5'-phosphate salvage; pyridoxal 5'-phosphate from pyridoxamine 5'-phosphate: step 1/1.</text>
</comment>
<feature type="binding site" evidence="7 8">
    <location>
        <position position="91"/>
    </location>
    <ligand>
        <name>FMN</name>
        <dbReference type="ChEBI" id="CHEBI:58210"/>
    </ligand>
</feature>
<dbReference type="SUPFAM" id="SSF50475">
    <property type="entry name" value="FMN-binding split barrel"/>
    <property type="match status" value="1"/>
</dbReference>
<dbReference type="InterPro" id="IPR000659">
    <property type="entry name" value="Pyridox_Oxase"/>
</dbReference>
<comment type="catalytic activity">
    <reaction evidence="7">
        <text>pyridoxine 5'-phosphate + O2 = pyridoxal 5'-phosphate + H2O2</text>
        <dbReference type="Rhea" id="RHEA:15149"/>
        <dbReference type="ChEBI" id="CHEBI:15379"/>
        <dbReference type="ChEBI" id="CHEBI:16240"/>
        <dbReference type="ChEBI" id="CHEBI:58589"/>
        <dbReference type="ChEBI" id="CHEBI:597326"/>
        <dbReference type="EC" id="1.4.3.5"/>
    </reaction>
</comment>
<comment type="pathway">
    <text evidence="7">Cofactor metabolism; pyridoxal 5'-phosphate salvage; pyridoxal 5'-phosphate from pyridoxine 5'-phosphate: step 1/1.</text>
</comment>
<evidence type="ECO:0000256" key="3">
    <source>
        <dbReference type="ARBA" id="ARBA00022630"/>
    </source>
</evidence>
<dbReference type="InterPro" id="IPR012349">
    <property type="entry name" value="Split_barrel_FMN-bd"/>
</dbReference>
<keyword evidence="3 7" id="KW-0285">Flavoprotein</keyword>
<comment type="cofactor">
    <cofactor evidence="7 8">
        <name>FMN</name>
        <dbReference type="ChEBI" id="CHEBI:58210"/>
    </cofactor>
    <text evidence="7 8">Binds 1 FMN per subunit.</text>
</comment>
<dbReference type="GO" id="GO:0008615">
    <property type="term" value="P:pyridoxine biosynthetic process"/>
    <property type="evidence" value="ECO:0007669"/>
    <property type="project" value="UniProtKB-UniRule"/>
</dbReference>
<dbReference type="FunFam" id="2.30.110.10:FF:000020">
    <property type="entry name" value="PNPO isoform 11"/>
    <property type="match status" value="1"/>
</dbReference>
<dbReference type="UniPathway" id="UPA01068">
    <property type="reaction ID" value="UER00304"/>
</dbReference>
<evidence type="ECO:0000256" key="2">
    <source>
        <dbReference type="ARBA" id="ARBA00011738"/>
    </source>
</evidence>
<feature type="binding site" evidence="7">
    <location>
        <begin position="177"/>
        <end position="179"/>
    </location>
    <ligand>
        <name>substrate</name>
    </ligand>
</feature>
<evidence type="ECO:0000256" key="5">
    <source>
        <dbReference type="ARBA" id="ARBA00023002"/>
    </source>
</evidence>
<keyword evidence="6 7" id="KW-0664">Pyridoxine biosynthesis</keyword>
<keyword evidence="5 7" id="KW-0560">Oxidoreductase</keyword>
<feature type="binding site" evidence="7 8">
    <location>
        <position position="69"/>
    </location>
    <ligand>
        <name>FMN</name>
        <dbReference type="ChEBI" id="CHEBI:58210"/>
    </ligand>
</feature>
<dbReference type="Pfam" id="PF10590">
    <property type="entry name" value="PNP_phzG_C"/>
    <property type="match status" value="1"/>
</dbReference>
<feature type="binding site" evidence="7 8">
    <location>
        <begin position="47"/>
        <end position="52"/>
    </location>
    <ligand>
        <name>FMN</name>
        <dbReference type="ChEBI" id="CHEBI:58210"/>
    </ligand>
</feature>
<dbReference type="PANTHER" id="PTHR10851:SF0">
    <property type="entry name" value="PYRIDOXINE-5'-PHOSPHATE OXIDASE"/>
    <property type="match status" value="1"/>
</dbReference>
<evidence type="ECO:0000313" key="11">
    <source>
        <dbReference type="EMBL" id="PPQ34363.1"/>
    </source>
</evidence>
<dbReference type="PIRSF" id="PIRSF000190">
    <property type="entry name" value="Pyd_amn-ph_oxd"/>
    <property type="match status" value="1"/>
</dbReference>
<feature type="binding site" evidence="7 8">
    <location>
        <begin position="62"/>
        <end position="63"/>
    </location>
    <ligand>
        <name>FMN</name>
        <dbReference type="ChEBI" id="CHEBI:58210"/>
    </ligand>
</feature>
<feature type="binding site" evidence="7">
    <location>
        <position position="109"/>
    </location>
    <ligand>
        <name>substrate</name>
    </ligand>
</feature>
<dbReference type="AlphaFoldDB" id="A0A2S6NIB4"/>
<evidence type="ECO:0000259" key="9">
    <source>
        <dbReference type="Pfam" id="PF01243"/>
    </source>
</evidence>
<dbReference type="Pfam" id="PF01243">
    <property type="entry name" value="PNPOx_N"/>
    <property type="match status" value="1"/>
</dbReference>
<feature type="binding site" evidence="7 8">
    <location>
        <position position="68"/>
    </location>
    <ligand>
        <name>FMN</name>
        <dbReference type="ChEBI" id="CHEBI:58210"/>
    </ligand>
</feature>
<name>A0A2S6NIB4_RHOGL</name>
<feature type="binding site" evidence="7 8">
    <location>
        <position position="181"/>
    </location>
    <ligand>
        <name>FMN</name>
        <dbReference type="ChEBI" id="CHEBI:58210"/>
    </ligand>
</feature>
<gene>
    <name evidence="7" type="primary">pdxH</name>
    <name evidence="11" type="ORF">CCS01_11390</name>
</gene>
<organism evidence="11 12">
    <name type="scientific">Rhodopila globiformis</name>
    <name type="common">Rhodopseudomonas globiformis</name>
    <dbReference type="NCBI Taxonomy" id="1071"/>
    <lineage>
        <taxon>Bacteria</taxon>
        <taxon>Pseudomonadati</taxon>
        <taxon>Pseudomonadota</taxon>
        <taxon>Alphaproteobacteria</taxon>
        <taxon>Acetobacterales</taxon>
        <taxon>Acetobacteraceae</taxon>
        <taxon>Rhodopila</taxon>
    </lineage>
</organism>
<evidence type="ECO:0000313" key="12">
    <source>
        <dbReference type="Proteomes" id="UP000239724"/>
    </source>
</evidence>
<dbReference type="Gene3D" id="2.30.110.10">
    <property type="entry name" value="Electron Transport, Fmn-binding Protein, Chain A"/>
    <property type="match status" value="1"/>
</dbReference>
<feature type="binding site" evidence="7 8">
    <location>
        <begin position="126"/>
        <end position="127"/>
    </location>
    <ligand>
        <name>FMN</name>
        <dbReference type="ChEBI" id="CHEBI:58210"/>
    </ligand>
</feature>
<dbReference type="RefSeq" id="WP_104518970.1">
    <property type="nucleotide sequence ID" value="NZ_NHRY01000114.1"/>
</dbReference>
<keyword evidence="4 7" id="KW-0288">FMN</keyword>
<dbReference type="OrthoDB" id="9780392at2"/>
<dbReference type="GO" id="GO:0004733">
    <property type="term" value="F:pyridoxamine phosphate oxidase activity"/>
    <property type="evidence" value="ECO:0007669"/>
    <property type="project" value="UniProtKB-UniRule"/>
</dbReference>
<dbReference type="GO" id="GO:0010181">
    <property type="term" value="F:FMN binding"/>
    <property type="evidence" value="ECO:0007669"/>
    <property type="project" value="UniProtKB-UniRule"/>
</dbReference>
<feature type="binding site" evidence="7">
    <location>
        <position position="52"/>
    </location>
    <ligand>
        <name>substrate</name>
    </ligand>
</feature>
<dbReference type="PROSITE" id="PS01064">
    <property type="entry name" value="PYRIDOX_OXIDASE"/>
    <property type="match status" value="1"/>
</dbReference>
<comment type="subunit">
    <text evidence="2 7">Homodimer.</text>
</comment>
<feature type="domain" description="Pyridoxine 5'-phosphate oxidase dimerisation C-terminal" evidence="10">
    <location>
        <begin position="158"/>
        <end position="199"/>
    </location>
</feature>
<comment type="function">
    <text evidence="7">Catalyzes the oxidation of either pyridoxine 5'-phosphate (PNP) or pyridoxamine 5'-phosphate (PMP) into pyridoxal 5'-phosphate (PLP).</text>
</comment>
<dbReference type="PANTHER" id="PTHR10851">
    <property type="entry name" value="PYRIDOXINE-5-PHOSPHATE OXIDASE"/>
    <property type="match status" value="1"/>
</dbReference>
<dbReference type="InterPro" id="IPR019576">
    <property type="entry name" value="Pyridoxamine_oxidase_dimer_C"/>
</dbReference>
<evidence type="ECO:0000256" key="8">
    <source>
        <dbReference type="PIRSR" id="PIRSR000190-2"/>
    </source>
</evidence>